<dbReference type="GO" id="GO:0005634">
    <property type="term" value="C:nucleus"/>
    <property type="evidence" value="ECO:0007669"/>
    <property type="project" value="TreeGrafter"/>
</dbReference>
<name>A0A2B4SDT9_STYPI</name>
<keyword evidence="3" id="KW-1185">Reference proteome</keyword>
<evidence type="ECO:0000313" key="3">
    <source>
        <dbReference type="Proteomes" id="UP000225706"/>
    </source>
</evidence>
<dbReference type="PANTHER" id="PTHR11037:SF20">
    <property type="entry name" value="PROTEIN GRAINYHEAD"/>
    <property type="match status" value="1"/>
</dbReference>
<dbReference type="Proteomes" id="UP000225706">
    <property type="component" value="Unassembled WGS sequence"/>
</dbReference>
<dbReference type="InterPro" id="IPR057520">
    <property type="entry name" value="GRHL1/CP2_C"/>
</dbReference>
<dbReference type="PANTHER" id="PTHR11037">
    <property type="entry name" value="TRANSCRIPTION FACTOR CP2"/>
    <property type="match status" value="1"/>
</dbReference>
<sequence length="159" mass="18006">MDMVVKIMQARFPSQFDLEKYSTPLFDNLREKARKRTAHEAFSKTADALDDLELAPRIKRVVRRPPPALTIYVRRESEKAYNAIMLEEVTVESLKLALSEKYGTPSDSITSFALRCKEGTASEIDDKAVEAFVDEDDFIISLDYNDKMGVCSIVLETSS</sequence>
<protein>
    <submittedName>
        <fullName evidence="2">Grainyhead-like protein 2-like</fullName>
    </submittedName>
</protein>
<dbReference type="OrthoDB" id="7680836at2759"/>
<dbReference type="GO" id="GO:0001228">
    <property type="term" value="F:DNA-binding transcription activator activity, RNA polymerase II-specific"/>
    <property type="evidence" value="ECO:0007669"/>
    <property type="project" value="TreeGrafter"/>
</dbReference>
<dbReference type="AlphaFoldDB" id="A0A2B4SDT9"/>
<dbReference type="InterPro" id="IPR040167">
    <property type="entry name" value="TF_CP2-like"/>
</dbReference>
<accession>A0A2B4SDT9</accession>
<evidence type="ECO:0000259" key="1">
    <source>
        <dbReference type="Pfam" id="PF25416"/>
    </source>
</evidence>
<organism evidence="2 3">
    <name type="scientific">Stylophora pistillata</name>
    <name type="common">Smooth cauliflower coral</name>
    <dbReference type="NCBI Taxonomy" id="50429"/>
    <lineage>
        <taxon>Eukaryota</taxon>
        <taxon>Metazoa</taxon>
        <taxon>Cnidaria</taxon>
        <taxon>Anthozoa</taxon>
        <taxon>Hexacorallia</taxon>
        <taxon>Scleractinia</taxon>
        <taxon>Astrocoeniina</taxon>
        <taxon>Pocilloporidae</taxon>
        <taxon>Stylophora</taxon>
    </lineage>
</organism>
<reference evidence="3" key="1">
    <citation type="journal article" date="2017" name="bioRxiv">
        <title>Comparative analysis of the genomes of Stylophora pistillata and Acropora digitifera provides evidence for extensive differences between species of corals.</title>
        <authorList>
            <person name="Voolstra C.R."/>
            <person name="Li Y."/>
            <person name="Liew Y.J."/>
            <person name="Baumgarten S."/>
            <person name="Zoccola D."/>
            <person name="Flot J.-F."/>
            <person name="Tambutte S."/>
            <person name="Allemand D."/>
            <person name="Aranda M."/>
        </authorList>
    </citation>
    <scope>NUCLEOTIDE SEQUENCE [LARGE SCALE GENOMIC DNA]</scope>
</reference>
<feature type="domain" description="GRHL1/CP2 C-terminal" evidence="1">
    <location>
        <begin position="67"/>
        <end position="156"/>
    </location>
</feature>
<dbReference type="EMBL" id="LSMT01000120">
    <property type="protein sequence ID" value="PFX26702.1"/>
    <property type="molecule type" value="Genomic_DNA"/>
</dbReference>
<evidence type="ECO:0000313" key="2">
    <source>
        <dbReference type="EMBL" id="PFX26702.1"/>
    </source>
</evidence>
<dbReference type="Pfam" id="PF25416">
    <property type="entry name" value="GRHL1_C"/>
    <property type="match status" value="1"/>
</dbReference>
<comment type="caution">
    <text evidence="2">The sequence shown here is derived from an EMBL/GenBank/DDBJ whole genome shotgun (WGS) entry which is preliminary data.</text>
</comment>
<proteinExistence type="predicted"/>
<gene>
    <name evidence="2" type="primary">grhl2</name>
    <name evidence="2" type="ORF">AWC38_SpisGene8638</name>
</gene>
<dbReference type="GO" id="GO:0000978">
    <property type="term" value="F:RNA polymerase II cis-regulatory region sequence-specific DNA binding"/>
    <property type="evidence" value="ECO:0007669"/>
    <property type="project" value="TreeGrafter"/>
</dbReference>